<accession>A0A2L2T217</accession>
<organism evidence="1 2">
    <name type="scientific">Fusarium venenatum</name>
    <dbReference type="NCBI Taxonomy" id="56646"/>
    <lineage>
        <taxon>Eukaryota</taxon>
        <taxon>Fungi</taxon>
        <taxon>Dikarya</taxon>
        <taxon>Ascomycota</taxon>
        <taxon>Pezizomycotina</taxon>
        <taxon>Sordariomycetes</taxon>
        <taxon>Hypocreomycetidae</taxon>
        <taxon>Hypocreales</taxon>
        <taxon>Nectriaceae</taxon>
        <taxon>Fusarium</taxon>
    </lineage>
</organism>
<protein>
    <submittedName>
        <fullName evidence="1">Uncharacterized protein</fullName>
    </submittedName>
</protein>
<proteinExistence type="predicted"/>
<keyword evidence="2" id="KW-1185">Reference proteome</keyword>
<evidence type="ECO:0000313" key="1">
    <source>
        <dbReference type="EMBL" id="CEI64664.1"/>
    </source>
</evidence>
<name>A0A2L2T217_9HYPO</name>
<dbReference type="AlphaFoldDB" id="A0A2L2T217"/>
<dbReference type="Proteomes" id="UP000245910">
    <property type="component" value="Chromosome I"/>
</dbReference>
<sequence>MVHVNFGPLVMFWCATTLAYTPYGIISTSIGLISPVSNGLTHLGIWDRCSFNSSRTAVRRRASALFASSYNKRDAIVLEEQERGASQVLRHSEIERNGREAKQFARRGQGKREGWMVWTLRPVGVCVGAIG</sequence>
<dbReference type="EMBL" id="LN649229">
    <property type="protein sequence ID" value="CEI64664.1"/>
    <property type="molecule type" value="Genomic_DNA"/>
</dbReference>
<reference evidence="2" key="1">
    <citation type="submission" date="2014-10" db="EMBL/GenBank/DDBJ databases">
        <authorList>
            <person name="King R."/>
        </authorList>
    </citation>
    <scope>NUCLEOTIDE SEQUENCE [LARGE SCALE GENOMIC DNA]</scope>
    <source>
        <strain evidence="2">A3/5</strain>
    </source>
</reference>
<evidence type="ECO:0000313" key="2">
    <source>
        <dbReference type="Proteomes" id="UP000245910"/>
    </source>
</evidence>